<reference evidence="5 7" key="1">
    <citation type="journal article" date="2012" name="Nature">
        <title>Algal genomes reveal evolutionary mosaicism and the fate of nucleomorphs.</title>
        <authorList>
            <consortium name="DOE Joint Genome Institute"/>
            <person name="Curtis B.A."/>
            <person name="Tanifuji G."/>
            <person name="Burki F."/>
            <person name="Gruber A."/>
            <person name="Irimia M."/>
            <person name="Maruyama S."/>
            <person name="Arias M.C."/>
            <person name="Ball S.G."/>
            <person name="Gile G.H."/>
            <person name="Hirakawa Y."/>
            <person name="Hopkins J.F."/>
            <person name="Kuo A."/>
            <person name="Rensing S.A."/>
            <person name="Schmutz J."/>
            <person name="Symeonidi A."/>
            <person name="Elias M."/>
            <person name="Eveleigh R.J."/>
            <person name="Herman E.K."/>
            <person name="Klute M.J."/>
            <person name="Nakayama T."/>
            <person name="Obornik M."/>
            <person name="Reyes-Prieto A."/>
            <person name="Armbrust E.V."/>
            <person name="Aves S.J."/>
            <person name="Beiko R.G."/>
            <person name="Coutinho P."/>
            <person name="Dacks J.B."/>
            <person name="Durnford D.G."/>
            <person name="Fast N.M."/>
            <person name="Green B.R."/>
            <person name="Grisdale C.J."/>
            <person name="Hempel F."/>
            <person name="Henrissat B."/>
            <person name="Hoppner M.P."/>
            <person name="Ishida K."/>
            <person name="Kim E."/>
            <person name="Koreny L."/>
            <person name="Kroth P.G."/>
            <person name="Liu Y."/>
            <person name="Malik S.B."/>
            <person name="Maier U.G."/>
            <person name="McRose D."/>
            <person name="Mock T."/>
            <person name="Neilson J.A."/>
            <person name="Onodera N.T."/>
            <person name="Poole A.M."/>
            <person name="Pritham E.J."/>
            <person name="Richards T.A."/>
            <person name="Rocap G."/>
            <person name="Roy S.W."/>
            <person name="Sarai C."/>
            <person name="Schaack S."/>
            <person name="Shirato S."/>
            <person name="Slamovits C.H."/>
            <person name="Spencer D.F."/>
            <person name="Suzuki S."/>
            <person name="Worden A.Z."/>
            <person name="Zauner S."/>
            <person name="Barry K."/>
            <person name="Bell C."/>
            <person name="Bharti A.K."/>
            <person name="Crow J.A."/>
            <person name="Grimwood J."/>
            <person name="Kramer R."/>
            <person name="Lindquist E."/>
            <person name="Lucas S."/>
            <person name="Salamov A."/>
            <person name="McFadden G.I."/>
            <person name="Lane C.E."/>
            <person name="Keeling P.J."/>
            <person name="Gray M.W."/>
            <person name="Grigoriev I.V."/>
            <person name="Archibald J.M."/>
        </authorList>
    </citation>
    <scope>NUCLEOTIDE SEQUENCE</scope>
    <source>
        <strain evidence="5 7">CCMP2712</strain>
    </source>
</reference>
<dbReference type="PANTHER" id="PTHR45942">
    <property type="entry name" value="PROTEIN PHOSPATASE 3 REGULATORY SUBUNIT B ALPHA ISOFORM TYPE 1"/>
    <property type="match status" value="1"/>
</dbReference>
<dbReference type="Pfam" id="PF13202">
    <property type="entry name" value="EF-hand_5"/>
    <property type="match status" value="2"/>
</dbReference>
<dbReference type="Proteomes" id="UP000011087">
    <property type="component" value="Unassembled WGS sequence"/>
</dbReference>
<dbReference type="InterPro" id="IPR018247">
    <property type="entry name" value="EF_Hand_1_Ca_BS"/>
</dbReference>
<keyword evidence="7" id="KW-1185">Reference proteome</keyword>
<dbReference type="SUPFAM" id="SSF47473">
    <property type="entry name" value="EF-hand"/>
    <property type="match status" value="1"/>
</dbReference>
<keyword evidence="1" id="KW-0479">Metal-binding</keyword>
<evidence type="ECO:0000256" key="2">
    <source>
        <dbReference type="ARBA" id="ARBA00022737"/>
    </source>
</evidence>
<dbReference type="EMBL" id="JH993056">
    <property type="protein sequence ID" value="EKX37696.1"/>
    <property type="molecule type" value="Genomic_DNA"/>
</dbReference>
<dbReference type="GeneID" id="17294419"/>
<dbReference type="PaxDb" id="55529-EKX37696"/>
<feature type="domain" description="EF-hand" evidence="4">
    <location>
        <begin position="61"/>
        <end position="86"/>
    </location>
</feature>
<dbReference type="RefSeq" id="XP_005824676.1">
    <property type="nucleotide sequence ID" value="XM_005824619.1"/>
</dbReference>
<evidence type="ECO:0000313" key="6">
    <source>
        <dbReference type="EnsemblProtists" id="EKX37696"/>
    </source>
</evidence>
<gene>
    <name evidence="5" type="ORF">GUITHDRAFT_116172</name>
</gene>
<feature type="domain" description="EF-hand" evidence="4">
    <location>
        <begin position="22"/>
        <end position="57"/>
    </location>
</feature>
<dbReference type="Gene3D" id="1.10.238.10">
    <property type="entry name" value="EF-hand"/>
    <property type="match status" value="2"/>
</dbReference>
<evidence type="ECO:0000259" key="4">
    <source>
        <dbReference type="PROSITE" id="PS50222"/>
    </source>
</evidence>
<proteinExistence type="predicted"/>
<dbReference type="SMART" id="SM00054">
    <property type="entry name" value="EFh"/>
    <property type="match status" value="3"/>
</dbReference>
<evidence type="ECO:0000313" key="7">
    <source>
        <dbReference type="Proteomes" id="UP000011087"/>
    </source>
</evidence>
<dbReference type="InterPro" id="IPR002048">
    <property type="entry name" value="EF_hand_dom"/>
</dbReference>
<dbReference type="Pfam" id="PF00036">
    <property type="entry name" value="EF-hand_1"/>
    <property type="match status" value="1"/>
</dbReference>
<dbReference type="PROSITE" id="PS00018">
    <property type="entry name" value="EF_HAND_1"/>
    <property type="match status" value="3"/>
</dbReference>
<dbReference type="HOGENOM" id="CLU_1153574_0_0_1"/>
<name>L1IN33_GUITC</name>
<dbReference type="InterPro" id="IPR011992">
    <property type="entry name" value="EF-hand-dom_pair"/>
</dbReference>
<evidence type="ECO:0000256" key="3">
    <source>
        <dbReference type="ARBA" id="ARBA00022837"/>
    </source>
</evidence>
<organism evidence="5">
    <name type="scientific">Guillardia theta (strain CCMP2712)</name>
    <name type="common">Cryptophyte</name>
    <dbReference type="NCBI Taxonomy" id="905079"/>
    <lineage>
        <taxon>Eukaryota</taxon>
        <taxon>Cryptophyceae</taxon>
        <taxon>Pyrenomonadales</taxon>
        <taxon>Geminigeraceae</taxon>
        <taxon>Guillardia</taxon>
    </lineage>
</organism>
<reference evidence="6" key="3">
    <citation type="submission" date="2016-03" db="UniProtKB">
        <authorList>
            <consortium name="EnsemblProtists"/>
        </authorList>
    </citation>
    <scope>IDENTIFICATION</scope>
</reference>
<reference evidence="7" key="2">
    <citation type="submission" date="2012-11" db="EMBL/GenBank/DDBJ databases">
        <authorList>
            <person name="Kuo A."/>
            <person name="Curtis B.A."/>
            <person name="Tanifuji G."/>
            <person name="Burki F."/>
            <person name="Gruber A."/>
            <person name="Irimia M."/>
            <person name="Maruyama S."/>
            <person name="Arias M.C."/>
            <person name="Ball S.G."/>
            <person name="Gile G.H."/>
            <person name="Hirakawa Y."/>
            <person name="Hopkins J.F."/>
            <person name="Rensing S.A."/>
            <person name="Schmutz J."/>
            <person name="Symeonidi A."/>
            <person name="Elias M."/>
            <person name="Eveleigh R.J."/>
            <person name="Herman E.K."/>
            <person name="Klute M.J."/>
            <person name="Nakayama T."/>
            <person name="Obornik M."/>
            <person name="Reyes-Prieto A."/>
            <person name="Armbrust E.V."/>
            <person name="Aves S.J."/>
            <person name="Beiko R.G."/>
            <person name="Coutinho P."/>
            <person name="Dacks J.B."/>
            <person name="Durnford D.G."/>
            <person name="Fast N.M."/>
            <person name="Green B.R."/>
            <person name="Grisdale C."/>
            <person name="Hempe F."/>
            <person name="Henrissat B."/>
            <person name="Hoppner M.P."/>
            <person name="Ishida K.-I."/>
            <person name="Kim E."/>
            <person name="Koreny L."/>
            <person name="Kroth P.G."/>
            <person name="Liu Y."/>
            <person name="Malik S.-B."/>
            <person name="Maier U.G."/>
            <person name="McRose D."/>
            <person name="Mock T."/>
            <person name="Neilson J.A."/>
            <person name="Onodera N.T."/>
            <person name="Poole A.M."/>
            <person name="Pritham E.J."/>
            <person name="Richards T.A."/>
            <person name="Rocap G."/>
            <person name="Roy S.W."/>
            <person name="Sarai C."/>
            <person name="Schaack S."/>
            <person name="Shirato S."/>
            <person name="Slamovits C.H."/>
            <person name="Spencer D.F."/>
            <person name="Suzuki S."/>
            <person name="Worden A.Z."/>
            <person name="Zauner S."/>
            <person name="Barry K."/>
            <person name="Bell C."/>
            <person name="Bharti A.K."/>
            <person name="Crow J.A."/>
            <person name="Grimwood J."/>
            <person name="Kramer R."/>
            <person name="Lindquist E."/>
            <person name="Lucas S."/>
            <person name="Salamov A."/>
            <person name="McFadden G.I."/>
            <person name="Lane C.E."/>
            <person name="Keeling P.J."/>
            <person name="Gray M.W."/>
            <person name="Grigoriev I.V."/>
            <person name="Archibald J.M."/>
        </authorList>
    </citation>
    <scope>NUCLEOTIDE SEQUENCE</scope>
    <source>
        <strain evidence="7">CCMP2712</strain>
    </source>
</reference>
<dbReference type="STRING" id="905079.L1IN33"/>
<dbReference type="OrthoDB" id="26525at2759"/>
<dbReference type="EnsemblProtists" id="EKX37696">
    <property type="protein sequence ID" value="EKX37696"/>
    <property type="gene ID" value="GUITHDRAFT_116172"/>
</dbReference>
<dbReference type="KEGG" id="gtt:GUITHDRAFT_116172"/>
<evidence type="ECO:0000313" key="5">
    <source>
        <dbReference type="EMBL" id="EKX37696.1"/>
    </source>
</evidence>
<dbReference type="AlphaFoldDB" id="L1IN33"/>
<dbReference type="CDD" id="cd00051">
    <property type="entry name" value="EFh"/>
    <property type="match status" value="1"/>
</dbReference>
<keyword evidence="3" id="KW-0106">Calcium</keyword>
<protein>
    <recommendedName>
        <fullName evidence="4">EF-hand domain-containing protein</fullName>
    </recommendedName>
</protein>
<sequence length="241" mass="26958">MSAKSPSTSTTSKRKHLKLNRKDFLKVKQLFDELDTDKNGSLDSSEFAVFVRMMGIMVAHDNMDRNNDGRIDFKEMLQFVYPGASPSAIQSFLREQAGESKDSRSTPSVVLLKSQLDEIKQLFELHSRGGRTISREALIEVQSSPRSNRSSSMFLVAAHDLMQAMVFPGGYTEEEVVKILEEFDADGDGELSLEEYTEMMKIAYKICNKCMCTRAESSGTCKECRSFGTQDNVVTTIPATS</sequence>
<keyword evidence="2" id="KW-0677">Repeat</keyword>
<dbReference type="GO" id="GO:0005509">
    <property type="term" value="F:calcium ion binding"/>
    <property type="evidence" value="ECO:0007669"/>
    <property type="project" value="InterPro"/>
</dbReference>
<feature type="domain" description="EF-hand" evidence="4">
    <location>
        <begin position="171"/>
        <end position="206"/>
    </location>
</feature>
<dbReference type="PROSITE" id="PS50222">
    <property type="entry name" value="EF_HAND_2"/>
    <property type="match status" value="3"/>
</dbReference>
<accession>L1IN33</accession>
<evidence type="ECO:0000256" key="1">
    <source>
        <dbReference type="ARBA" id="ARBA00022723"/>
    </source>
</evidence>